<organism evidence="13 14">
    <name type="scientific">Aureobasidium subglaciale (strain EXF-2481)</name>
    <name type="common">Aureobasidium pullulans var. subglaciale</name>
    <dbReference type="NCBI Taxonomy" id="1043005"/>
    <lineage>
        <taxon>Eukaryota</taxon>
        <taxon>Fungi</taxon>
        <taxon>Dikarya</taxon>
        <taxon>Ascomycota</taxon>
        <taxon>Pezizomycotina</taxon>
        <taxon>Dothideomycetes</taxon>
        <taxon>Dothideomycetidae</taxon>
        <taxon>Dothideales</taxon>
        <taxon>Saccotheciaceae</taxon>
        <taxon>Aureobasidium</taxon>
    </lineage>
</organism>
<dbReference type="SUPFAM" id="SSF51395">
    <property type="entry name" value="FMN-linked oxidoreductases"/>
    <property type="match status" value="1"/>
</dbReference>
<keyword evidence="9 11" id="KW-0665">Pyrimidine biosynthesis</keyword>
<dbReference type="InterPro" id="IPR050074">
    <property type="entry name" value="DHO_dehydrogenase"/>
</dbReference>
<dbReference type="InterPro" id="IPR005720">
    <property type="entry name" value="Dihydroorotate_DH_cat"/>
</dbReference>
<evidence type="ECO:0000256" key="7">
    <source>
        <dbReference type="ARBA" id="ARBA00022630"/>
    </source>
</evidence>
<comment type="similarity">
    <text evidence="4 11">Belongs to the dihydroorotate dehydrogenase family. Type 1 subfamily.</text>
</comment>
<evidence type="ECO:0000256" key="10">
    <source>
        <dbReference type="ARBA" id="ARBA00023002"/>
    </source>
</evidence>
<evidence type="ECO:0000256" key="8">
    <source>
        <dbReference type="ARBA" id="ARBA00022643"/>
    </source>
</evidence>
<comment type="function">
    <text evidence="11">Catalyzes the conversion of dihydroorotate to orotate with fumarate as the electron acceptor.</text>
</comment>
<keyword evidence="10 11" id="KW-0560">Oxidoreductase</keyword>
<evidence type="ECO:0000313" key="14">
    <source>
        <dbReference type="Proteomes" id="UP000030641"/>
    </source>
</evidence>
<dbReference type="InterPro" id="IPR023359">
    <property type="entry name" value="Dihydro_DH_chainA_dom2"/>
</dbReference>
<dbReference type="InterPro" id="IPR013785">
    <property type="entry name" value="Aldolase_TIM"/>
</dbReference>
<gene>
    <name evidence="13" type="ORF">AUEXF2481DRAFT_127807</name>
</gene>
<name>A0A074Z1T9_AURSE</name>
<comment type="subunit">
    <text evidence="11">Homodimer.</text>
</comment>
<dbReference type="Proteomes" id="UP000030641">
    <property type="component" value="Unassembled WGS sequence"/>
</dbReference>
<comment type="cofactor">
    <cofactor evidence="1 11">
        <name>FMN</name>
        <dbReference type="ChEBI" id="CHEBI:58210"/>
    </cofactor>
</comment>
<dbReference type="OrthoDB" id="14784at2759"/>
<dbReference type="OMA" id="GDGYRRM"/>
<comment type="subcellular location">
    <subcellularLocation>
        <location evidence="2 11">Cytoplasm</location>
    </subcellularLocation>
</comment>
<dbReference type="Gene3D" id="2.30.26.10">
    <property type="entry name" value="Dihydroorotate Dehydrogenase A, chain A, domain 2"/>
    <property type="match status" value="1"/>
</dbReference>
<dbReference type="STRING" id="1043005.A0A074Z1T9"/>
<evidence type="ECO:0000256" key="5">
    <source>
        <dbReference type="ARBA" id="ARBA00021374"/>
    </source>
</evidence>
<keyword evidence="6 11" id="KW-0963">Cytoplasm</keyword>
<evidence type="ECO:0000256" key="3">
    <source>
        <dbReference type="ARBA" id="ARBA00004725"/>
    </source>
</evidence>
<dbReference type="GO" id="GO:0005737">
    <property type="term" value="C:cytoplasm"/>
    <property type="evidence" value="ECO:0007669"/>
    <property type="project" value="UniProtKB-SubCell"/>
</dbReference>
<comment type="catalytic activity">
    <reaction evidence="11">
        <text>(S)-dihydroorotate + fumarate = orotate + succinate</text>
        <dbReference type="Rhea" id="RHEA:30059"/>
        <dbReference type="ChEBI" id="CHEBI:29806"/>
        <dbReference type="ChEBI" id="CHEBI:30031"/>
        <dbReference type="ChEBI" id="CHEBI:30839"/>
        <dbReference type="ChEBI" id="CHEBI:30864"/>
        <dbReference type="EC" id="1.3.98.1"/>
    </reaction>
</comment>
<comment type="pathway">
    <text evidence="3 11">Pyrimidine metabolism; UMP biosynthesis via de novo pathway.</text>
</comment>
<dbReference type="GO" id="GO:1990663">
    <property type="term" value="F:dihydroorotate dehydrogenase (fumarate) activity"/>
    <property type="evidence" value="ECO:0007669"/>
    <property type="project" value="UniProtKB-EC"/>
</dbReference>
<dbReference type="AlphaFoldDB" id="A0A074Z1T9"/>
<keyword evidence="8 11" id="KW-0288">FMN</keyword>
<evidence type="ECO:0000256" key="2">
    <source>
        <dbReference type="ARBA" id="ARBA00004496"/>
    </source>
</evidence>
<proteinExistence type="inferred from homology"/>
<dbReference type="HOGENOM" id="CLU_036010_0_0_1"/>
<dbReference type="Pfam" id="PF01180">
    <property type="entry name" value="DHO_dh"/>
    <property type="match status" value="1"/>
</dbReference>
<dbReference type="UniPathway" id="UPA00070"/>
<sequence length="329" mass="34635">MPLPVVDPPLLNSANPWCSTREDLEALYTCPHTGAVTTRTSLPLGFAHDPSIHQHAFFSTQSHTSTTAPDYTISGKEYPASLNTLGYSPTPINVYLDWVEQIVAAHPNIKPKPFIVSVTGSPQDVVECYTRVATLATRISAPLAVEVNLSCPNIANKPPPAYSGAALKTYLDALKHVPRTVPLGLKTPPYTYAEQFKTLVDTLCEAKGPTIDFITATNTLGSCLLLSSEEARQGQPLLPSAAGTGIGGLAGEPLHPLALGNVATLRKLLDERPKLHAVDIIGVGGVSDAAGFSRMQAVGAKVVAIGTALGREGLSVFGKIVQGAKTSKL</sequence>
<dbReference type="GeneID" id="25361998"/>
<dbReference type="InterPro" id="IPR033886">
    <property type="entry name" value="DHOD_1A"/>
</dbReference>
<evidence type="ECO:0000256" key="11">
    <source>
        <dbReference type="RuleBase" id="RU364042"/>
    </source>
</evidence>
<evidence type="ECO:0000256" key="1">
    <source>
        <dbReference type="ARBA" id="ARBA00001917"/>
    </source>
</evidence>
<evidence type="ECO:0000259" key="12">
    <source>
        <dbReference type="Pfam" id="PF01180"/>
    </source>
</evidence>
<feature type="domain" description="Dihydroorotate dehydrogenase catalytic" evidence="12">
    <location>
        <begin position="80"/>
        <end position="323"/>
    </location>
</feature>
<dbReference type="PANTHER" id="PTHR48109:SF1">
    <property type="entry name" value="DIHYDROOROTATE DEHYDROGENASE (FUMARATE)"/>
    <property type="match status" value="1"/>
</dbReference>
<dbReference type="CDD" id="cd04741">
    <property type="entry name" value="DHOD_1A_like"/>
    <property type="match status" value="1"/>
</dbReference>
<dbReference type="RefSeq" id="XP_013348792.1">
    <property type="nucleotide sequence ID" value="XM_013493338.1"/>
</dbReference>
<dbReference type="Gene3D" id="3.20.20.70">
    <property type="entry name" value="Aldolase class I"/>
    <property type="match status" value="1"/>
</dbReference>
<dbReference type="GO" id="GO:0044205">
    <property type="term" value="P:'de novo' UMP biosynthetic process"/>
    <property type="evidence" value="ECO:0007669"/>
    <property type="project" value="UniProtKB-UniPathway"/>
</dbReference>
<reference evidence="13 14" key="1">
    <citation type="journal article" date="2014" name="BMC Genomics">
        <title>Genome sequencing of four Aureobasidium pullulans varieties: biotechnological potential, stress tolerance, and description of new species.</title>
        <authorList>
            <person name="Gostin Ar C."/>
            <person name="Ohm R.A."/>
            <person name="Kogej T."/>
            <person name="Sonjak S."/>
            <person name="Turk M."/>
            <person name="Zajc J."/>
            <person name="Zalar P."/>
            <person name="Grube M."/>
            <person name="Sun H."/>
            <person name="Han J."/>
            <person name="Sharma A."/>
            <person name="Chiniquy J."/>
            <person name="Ngan C.Y."/>
            <person name="Lipzen A."/>
            <person name="Barry K."/>
            <person name="Grigoriev I.V."/>
            <person name="Gunde-Cimerman N."/>
        </authorList>
    </citation>
    <scope>NUCLEOTIDE SEQUENCE [LARGE SCALE GENOMIC DNA]</scope>
    <source>
        <strain evidence="13 14">EXF-2481</strain>
    </source>
</reference>
<keyword evidence="7 11" id="KW-0285">Flavoprotein</keyword>
<evidence type="ECO:0000256" key="9">
    <source>
        <dbReference type="ARBA" id="ARBA00022975"/>
    </source>
</evidence>
<dbReference type="PANTHER" id="PTHR48109">
    <property type="entry name" value="DIHYDROOROTATE DEHYDROGENASE (QUINONE), MITOCHONDRIAL-RELATED"/>
    <property type="match status" value="1"/>
</dbReference>
<protein>
    <recommendedName>
        <fullName evidence="5 11">Dihydroorotate dehydrogenase (fumarate)</fullName>
        <ecNumber evidence="11">1.3.98.1</ecNumber>
    </recommendedName>
    <alternativeName>
        <fullName evidence="11">Dihydroorotate oxidase</fullName>
    </alternativeName>
</protein>
<dbReference type="GO" id="GO:0006207">
    <property type="term" value="P:'de novo' pyrimidine nucleobase biosynthetic process"/>
    <property type="evidence" value="ECO:0007669"/>
    <property type="project" value="TreeGrafter"/>
</dbReference>
<dbReference type="InParanoid" id="A0A074Z1T9"/>
<evidence type="ECO:0000256" key="4">
    <source>
        <dbReference type="ARBA" id="ARBA00008008"/>
    </source>
</evidence>
<dbReference type="EC" id="1.3.98.1" evidence="11"/>
<dbReference type="EMBL" id="KL584749">
    <property type="protein sequence ID" value="KER00293.1"/>
    <property type="molecule type" value="Genomic_DNA"/>
</dbReference>
<evidence type="ECO:0000256" key="6">
    <source>
        <dbReference type="ARBA" id="ARBA00022490"/>
    </source>
</evidence>
<evidence type="ECO:0000313" key="13">
    <source>
        <dbReference type="EMBL" id="KER00293.1"/>
    </source>
</evidence>
<accession>A0A074Z1T9</accession>
<keyword evidence="14" id="KW-1185">Reference proteome</keyword>
<dbReference type="FunCoup" id="A0A074Z1T9">
    <property type="interactions" value="708"/>
</dbReference>